<protein>
    <submittedName>
        <fullName evidence="2">Uncharacterized protein</fullName>
    </submittedName>
</protein>
<evidence type="ECO:0000313" key="1">
    <source>
        <dbReference type="EMBL" id="EDS16650.1"/>
    </source>
</evidence>
<proteinExistence type="predicted"/>
<organism evidence="2 3">
    <name type="scientific">Bacteroides stercoris ATCC 43183</name>
    <dbReference type="NCBI Taxonomy" id="449673"/>
    <lineage>
        <taxon>Bacteria</taxon>
        <taxon>Pseudomonadati</taxon>
        <taxon>Bacteroidota</taxon>
        <taxon>Bacteroidia</taxon>
        <taxon>Bacteroidales</taxon>
        <taxon>Bacteroidaceae</taxon>
        <taxon>Bacteroides</taxon>
    </lineage>
</organism>
<name>B0NKQ4_BACSE</name>
<dbReference type="Proteomes" id="UP000004713">
    <property type="component" value="Unassembled WGS sequence"/>
</dbReference>
<dbReference type="HOGENOM" id="CLU_3149674_0_0_10"/>
<sequence length="48" mass="5470">MAELVGVPLEGVWSSQLFTQDESPVVTAANARILYIFFIMYMLNKDFN</sequence>
<gene>
    <name evidence="2" type="ORF">BACSTE_00019</name>
    <name evidence="1" type="ORF">BACSTE_00463</name>
</gene>
<dbReference type="EMBL" id="ABFZ02000015">
    <property type="protein sequence ID" value="EDS16650.1"/>
    <property type="molecule type" value="Genomic_DNA"/>
</dbReference>
<dbReference type="EMBL" id="ABFZ02000008">
    <property type="protein sequence ID" value="EDS17024.1"/>
    <property type="molecule type" value="Genomic_DNA"/>
</dbReference>
<reference evidence="2 3" key="2">
    <citation type="submission" date="2007-11" db="EMBL/GenBank/DDBJ databases">
        <authorList>
            <person name="Fulton L."/>
            <person name="Clifton S."/>
            <person name="Fulton B."/>
            <person name="Xu J."/>
            <person name="Minx P."/>
            <person name="Pepin K.H."/>
            <person name="Johnson M."/>
            <person name="Thiruvilangam P."/>
            <person name="Bhonagiri V."/>
            <person name="Nash W.E."/>
            <person name="Mardis E.R."/>
            <person name="Wilson R.K."/>
        </authorList>
    </citation>
    <scope>NUCLEOTIDE SEQUENCE [LARGE SCALE GENOMIC DNA]</scope>
    <source>
        <strain evidence="2 3">ATCC 43183</strain>
    </source>
</reference>
<evidence type="ECO:0000313" key="2">
    <source>
        <dbReference type="EMBL" id="EDS17024.1"/>
    </source>
</evidence>
<accession>B0NKQ4</accession>
<evidence type="ECO:0000313" key="3">
    <source>
        <dbReference type="Proteomes" id="UP000004713"/>
    </source>
</evidence>
<comment type="caution">
    <text evidence="2">The sequence shown here is derived from an EMBL/GenBank/DDBJ whole genome shotgun (WGS) entry which is preliminary data.</text>
</comment>
<reference evidence="2 3" key="1">
    <citation type="submission" date="2007-11" db="EMBL/GenBank/DDBJ databases">
        <title>Draft genome sequence of Bacteroides stercoris(ATCC 43183).</title>
        <authorList>
            <person name="Sudarsanam P."/>
            <person name="Ley R."/>
            <person name="Guruge J."/>
            <person name="Turnbaugh P.J."/>
            <person name="Mahowald M."/>
            <person name="Liep D."/>
            <person name="Gordon J."/>
        </authorList>
    </citation>
    <scope>NUCLEOTIDE SEQUENCE [LARGE SCALE GENOMIC DNA]</scope>
    <source>
        <strain evidence="2 3">ATCC 43183</strain>
    </source>
</reference>
<dbReference type="AlphaFoldDB" id="B0NKQ4"/>